<comment type="similarity">
    <text evidence="2">Belongs to the CD225/Dispanin family.</text>
</comment>
<evidence type="ECO:0000256" key="2">
    <source>
        <dbReference type="ARBA" id="ARBA00006843"/>
    </source>
</evidence>
<keyword evidence="5 7" id="KW-0472">Membrane</keyword>
<evidence type="ECO:0000313" key="8">
    <source>
        <dbReference type="Proteomes" id="UP000694888"/>
    </source>
</evidence>
<feature type="transmembrane region" description="Helical" evidence="7">
    <location>
        <begin position="80"/>
        <end position="100"/>
    </location>
</feature>
<sequence length="161" mass="17509">MNGAQMNAGYTTSSGDPSGNPYPYNQHNTSFGGPSGNPYPYNPYYPPPQQAMQSTNNTAVVTHQPAVVTQPVIQQVPDRMGLAIFVTLCCFWPLGIVAIMKASESRSALNHNDFVAANKHAESSKRLSLISIGCGVVSLIIVIVCVAVFFSNRKTLRYYTY</sequence>
<dbReference type="PANTHER" id="PTHR14948:SF25">
    <property type="entry name" value="DUF4190 DOMAIN-CONTAINING PROTEIN"/>
    <property type="match status" value="1"/>
</dbReference>
<dbReference type="RefSeq" id="XP_035829475.1">
    <property type="nucleotide sequence ID" value="XM_035973582.1"/>
</dbReference>
<keyword evidence="4 7" id="KW-1133">Transmembrane helix</keyword>
<evidence type="ECO:0000256" key="5">
    <source>
        <dbReference type="ARBA" id="ARBA00023136"/>
    </source>
</evidence>
<proteinExistence type="inferred from homology"/>
<dbReference type="RefSeq" id="XP_005112918.1">
    <property type="nucleotide sequence ID" value="XM_005112861.3"/>
</dbReference>
<evidence type="ECO:0000313" key="10">
    <source>
        <dbReference type="RefSeq" id="XP_035829475.1"/>
    </source>
</evidence>
<gene>
    <name evidence="9 10" type="primary">LOC101850301</name>
</gene>
<dbReference type="Pfam" id="PF04505">
    <property type="entry name" value="CD225"/>
    <property type="match status" value="1"/>
</dbReference>
<feature type="region of interest" description="Disordered" evidence="6">
    <location>
        <begin position="1"/>
        <end position="36"/>
    </location>
</feature>
<protein>
    <submittedName>
        <fullName evidence="9">Proline-rich transmembrane protein 1 isoform X1</fullName>
    </submittedName>
    <submittedName>
        <fullName evidence="10">Proline-rich transmembrane protein 1 isoform X2</fullName>
    </submittedName>
</protein>
<dbReference type="InterPro" id="IPR007593">
    <property type="entry name" value="CD225/Dispanin_fam"/>
</dbReference>
<dbReference type="PANTHER" id="PTHR14948">
    <property type="entry name" value="NG5"/>
    <property type="match status" value="1"/>
</dbReference>
<feature type="compositionally biased region" description="Polar residues" evidence="6">
    <location>
        <begin position="1"/>
        <end position="32"/>
    </location>
</feature>
<evidence type="ECO:0000256" key="1">
    <source>
        <dbReference type="ARBA" id="ARBA00004370"/>
    </source>
</evidence>
<dbReference type="InterPro" id="IPR051423">
    <property type="entry name" value="CD225/Dispanin"/>
</dbReference>
<accession>A0ABM0KAK1</accession>
<organism evidence="8 9">
    <name type="scientific">Aplysia californica</name>
    <name type="common">California sea hare</name>
    <dbReference type="NCBI Taxonomy" id="6500"/>
    <lineage>
        <taxon>Eukaryota</taxon>
        <taxon>Metazoa</taxon>
        <taxon>Spiralia</taxon>
        <taxon>Lophotrochozoa</taxon>
        <taxon>Mollusca</taxon>
        <taxon>Gastropoda</taxon>
        <taxon>Heterobranchia</taxon>
        <taxon>Euthyneura</taxon>
        <taxon>Tectipleura</taxon>
        <taxon>Aplysiida</taxon>
        <taxon>Aplysioidea</taxon>
        <taxon>Aplysiidae</taxon>
        <taxon>Aplysia</taxon>
    </lineage>
</organism>
<evidence type="ECO:0000256" key="7">
    <source>
        <dbReference type="SAM" id="Phobius"/>
    </source>
</evidence>
<feature type="transmembrane region" description="Helical" evidence="7">
    <location>
        <begin position="129"/>
        <end position="150"/>
    </location>
</feature>
<evidence type="ECO:0000313" key="9">
    <source>
        <dbReference type="RefSeq" id="XP_005112918.1"/>
    </source>
</evidence>
<keyword evidence="3 7" id="KW-0812">Transmembrane</keyword>
<comment type="subcellular location">
    <subcellularLocation>
        <location evidence="1">Membrane</location>
    </subcellularLocation>
</comment>
<dbReference type="Proteomes" id="UP000694888">
    <property type="component" value="Unplaced"/>
</dbReference>
<evidence type="ECO:0000256" key="6">
    <source>
        <dbReference type="SAM" id="MobiDB-lite"/>
    </source>
</evidence>
<reference evidence="9 10" key="1">
    <citation type="submission" date="2025-05" db="UniProtKB">
        <authorList>
            <consortium name="RefSeq"/>
        </authorList>
    </citation>
    <scope>IDENTIFICATION</scope>
</reference>
<keyword evidence="8" id="KW-1185">Reference proteome</keyword>
<evidence type="ECO:0000256" key="3">
    <source>
        <dbReference type="ARBA" id="ARBA00022692"/>
    </source>
</evidence>
<dbReference type="GeneID" id="101850301"/>
<name>A0ABM0KAK1_APLCA</name>
<evidence type="ECO:0000256" key="4">
    <source>
        <dbReference type="ARBA" id="ARBA00022989"/>
    </source>
</evidence>